<dbReference type="PROSITE" id="PS00108">
    <property type="entry name" value="PROTEIN_KINASE_ST"/>
    <property type="match status" value="1"/>
</dbReference>
<evidence type="ECO:0000256" key="2">
    <source>
        <dbReference type="SAM" id="Phobius"/>
    </source>
</evidence>
<dbReference type="AlphaFoldDB" id="A0A024U1U5"/>
<dbReference type="VEuPathDB" id="FungiDB:H310_07620"/>
<dbReference type="InterPro" id="IPR011009">
    <property type="entry name" value="Kinase-like_dom_sf"/>
</dbReference>
<dbReference type="PROSITE" id="PS50011">
    <property type="entry name" value="PROTEIN_KINASE_DOM"/>
    <property type="match status" value="1"/>
</dbReference>
<dbReference type="SUPFAM" id="SSF56112">
    <property type="entry name" value="Protein kinase-like (PK-like)"/>
    <property type="match status" value="1"/>
</dbReference>
<dbReference type="InterPro" id="IPR051681">
    <property type="entry name" value="Ser/Thr_Kinases-Pseudokinases"/>
</dbReference>
<dbReference type="GeneID" id="20084670"/>
<organism evidence="4">
    <name type="scientific">Aphanomyces invadans</name>
    <dbReference type="NCBI Taxonomy" id="157072"/>
    <lineage>
        <taxon>Eukaryota</taxon>
        <taxon>Sar</taxon>
        <taxon>Stramenopiles</taxon>
        <taxon>Oomycota</taxon>
        <taxon>Saprolegniomycetes</taxon>
        <taxon>Saprolegniales</taxon>
        <taxon>Verrucalvaceae</taxon>
        <taxon>Aphanomyces</taxon>
    </lineage>
</organism>
<proteinExistence type="predicted"/>
<name>A0A024U1U5_9STRA</name>
<keyword evidence="4" id="KW-0808">Transferase</keyword>
<feature type="domain" description="Protein kinase" evidence="3">
    <location>
        <begin position="366"/>
        <end position="626"/>
    </location>
</feature>
<keyword evidence="2" id="KW-0472">Membrane</keyword>
<accession>A0A024U1U5</accession>
<dbReference type="STRING" id="157072.A0A024U1U5"/>
<feature type="transmembrane region" description="Helical" evidence="2">
    <location>
        <begin position="274"/>
        <end position="295"/>
    </location>
</feature>
<dbReference type="PRINTS" id="PR00109">
    <property type="entry name" value="TYRKINASE"/>
</dbReference>
<dbReference type="Pfam" id="PF07714">
    <property type="entry name" value="PK_Tyr_Ser-Thr"/>
    <property type="match status" value="1"/>
</dbReference>
<dbReference type="InterPro" id="IPR001245">
    <property type="entry name" value="Ser-Thr/Tyr_kinase_cat_dom"/>
</dbReference>
<keyword evidence="2" id="KW-1133">Transmembrane helix</keyword>
<reference evidence="4" key="1">
    <citation type="submission" date="2013-12" db="EMBL/GenBank/DDBJ databases">
        <title>The Genome Sequence of Aphanomyces invadans NJM9701.</title>
        <authorList>
            <consortium name="The Broad Institute Genomics Platform"/>
            <person name="Russ C."/>
            <person name="Tyler B."/>
            <person name="van West P."/>
            <person name="Dieguez-Uribeondo J."/>
            <person name="Young S.K."/>
            <person name="Zeng Q."/>
            <person name="Gargeya S."/>
            <person name="Fitzgerald M."/>
            <person name="Abouelleil A."/>
            <person name="Alvarado L."/>
            <person name="Chapman S.B."/>
            <person name="Gainer-Dewar J."/>
            <person name="Goldberg J."/>
            <person name="Griggs A."/>
            <person name="Gujja S."/>
            <person name="Hansen M."/>
            <person name="Howarth C."/>
            <person name="Imamovic A."/>
            <person name="Ireland A."/>
            <person name="Larimer J."/>
            <person name="McCowan C."/>
            <person name="Murphy C."/>
            <person name="Pearson M."/>
            <person name="Poon T.W."/>
            <person name="Priest M."/>
            <person name="Roberts A."/>
            <person name="Saif S."/>
            <person name="Shea T."/>
            <person name="Sykes S."/>
            <person name="Wortman J."/>
            <person name="Nusbaum C."/>
            <person name="Birren B."/>
        </authorList>
    </citation>
    <scope>NUCLEOTIDE SEQUENCE [LARGE SCALE GENOMIC DNA]</scope>
    <source>
        <strain evidence="4">NJM9701</strain>
    </source>
</reference>
<dbReference type="eggNOG" id="KOG0192">
    <property type="taxonomic scope" value="Eukaryota"/>
</dbReference>
<dbReference type="GO" id="GO:0004674">
    <property type="term" value="F:protein serine/threonine kinase activity"/>
    <property type="evidence" value="ECO:0007669"/>
    <property type="project" value="TreeGrafter"/>
</dbReference>
<dbReference type="InterPro" id="IPR008271">
    <property type="entry name" value="Ser/Thr_kinase_AS"/>
</dbReference>
<evidence type="ECO:0000259" key="3">
    <source>
        <dbReference type="PROSITE" id="PS50011"/>
    </source>
</evidence>
<dbReference type="OrthoDB" id="4062651at2759"/>
<evidence type="ECO:0000256" key="1">
    <source>
        <dbReference type="SAM" id="MobiDB-lite"/>
    </source>
</evidence>
<feature type="region of interest" description="Disordered" evidence="1">
    <location>
        <begin position="305"/>
        <end position="340"/>
    </location>
</feature>
<dbReference type="CDD" id="cd13999">
    <property type="entry name" value="STKc_MAP3K-like"/>
    <property type="match status" value="1"/>
</dbReference>
<dbReference type="EMBL" id="KI913965">
    <property type="protein sequence ID" value="ETW00229.1"/>
    <property type="molecule type" value="Genomic_DNA"/>
</dbReference>
<protein>
    <submittedName>
        <fullName evidence="4">TKL protein kinase</fullName>
    </submittedName>
</protein>
<dbReference type="InterPro" id="IPR000719">
    <property type="entry name" value="Prot_kinase_dom"/>
</dbReference>
<dbReference type="PANTHER" id="PTHR44329">
    <property type="entry name" value="SERINE/THREONINE-PROTEIN KINASE TNNI3K-RELATED"/>
    <property type="match status" value="1"/>
</dbReference>
<feature type="compositionally biased region" description="Polar residues" evidence="1">
    <location>
        <begin position="308"/>
        <end position="330"/>
    </location>
</feature>
<evidence type="ECO:0000313" key="4">
    <source>
        <dbReference type="EMBL" id="ETW00229.1"/>
    </source>
</evidence>
<sequence>MTSPLAPSLWLESSNYVSRFRKLADDNLTSVPKISHAVPSTVVARLSATKLTFDELSPLAQRALLWDMGLVRVNDGSFTLQQVYTRCTNENSTTGATMENLMVPKEKFLATDQSASIIECSGFGYSFVRQQVSNGVNLDVAANCAVSKANPSTNSHSSMWAQDGVPSTDVPFPKIHRHQWNSTDGPPFLFFSVHTLPEKYDDEWPWGSCPENKPGSLTFPCRVYEESKGMCLPSPSTAMNNWLNAIARAKTTSPPATTTPVPSPTQAPSLSTGAVVGIVAGAVAFVACGLLCFILRRRKARADAINDNDGTPTTTTAMYNSSLQNSSGQPRSHHAAAQPIQTNSSKLNSFQVDAYLCTRRLPYSSVVQTRMLSKGAFGEVWIGSYDGMTVAIKKILDAKRNDETELECFAEEIRLMASLSHPNIVTFIGFAWNTLQNMCCVVEYMQHGDLGSYLVAHPKTNWNEKLVLAVGIARALAYLHALVPNKIIHRDLKAKNVLVSDQLEAKLSDFGISKERTTDDTMTAGVGTSYWTAPEVLSGHRYSELADVYSFGCVLNELDTHNIPYANLKGVPAMTIVQRVTTQGLRPTFNDSCPKLVKDLAMQCLSTSPRDRPTAAEIVRLIEMWKGW</sequence>
<dbReference type="RefSeq" id="XP_008871254.1">
    <property type="nucleotide sequence ID" value="XM_008873032.1"/>
</dbReference>
<dbReference type="PANTHER" id="PTHR44329:SF214">
    <property type="entry name" value="PROTEIN KINASE DOMAIN-CONTAINING PROTEIN"/>
    <property type="match status" value="1"/>
</dbReference>
<keyword evidence="4" id="KW-0418">Kinase</keyword>
<dbReference type="SMART" id="SM00220">
    <property type="entry name" value="S_TKc"/>
    <property type="match status" value="1"/>
</dbReference>
<dbReference type="GO" id="GO:0005524">
    <property type="term" value="F:ATP binding"/>
    <property type="evidence" value="ECO:0007669"/>
    <property type="project" value="InterPro"/>
</dbReference>
<gene>
    <name evidence="4" type="ORF">H310_07620</name>
</gene>
<dbReference type="Gene3D" id="1.10.510.10">
    <property type="entry name" value="Transferase(Phosphotransferase) domain 1"/>
    <property type="match status" value="1"/>
</dbReference>
<keyword evidence="2" id="KW-0812">Transmembrane</keyword>